<dbReference type="InterPro" id="IPR003593">
    <property type="entry name" value="AAA+_ATPase"/>
</dbReference>
<dbReference type="Proteomes" id="UP000184315">
    <property type="component" value="Unassembled WGS sequence"/>
</dbReference>
<reference evidence="5" key="1">
    <citation type="submission" date="2015-10" db="EMBL/GenBank/DDBJ databases">
        <authorList>
            <person name="Regsiter A."/>
            <person name="william w."/>
        </authorList>
    </citation>
    <scope>NUCLEOTIDE SEQUENCE [LARGE SCALE GENOMIC DNA]</scope>
</reference>
<dbReference type="InterPro" id="IPR001482">
    <property type="entry name" value="T2SS/T4SS_dom"/>
</dbReference>
<name>A0A1J1LHG0_9CYAN</name>
<dbReference type="STRING" id="671072.PL9214290600"/>
<dbReference type="GO" id="GO:0016887">
    <property type="term" value="F:ATP hydrolysis activity"/>
    <property type="evidence" value="ECO:0007669"/>
    <property type="project" value="InterPro"/>
</dbReference>
<organism evidence="4 5">
    <name type="scientific">Planktothrix tepida PCC 9214</name>
    <dbReference type="NCBI Taxonomy" id="671072"/>
    <lineage>
        <taxon>Bacteria</taxon>
        <taxon>Bacillati</taxon>
        <taxon>Cyanobacteriota</taxon>
        <taxon>Cyanophyceae</taxon>
        <taxon>Oscillatoriophycideae</taxon>
        <taxon>Oscillatoriales</taxon>
        <taxon>Microcoleaceae</taxon>
        <taxon>Planktothrix</taxon>
    </lineage>
</organism>
<protein>
    <submittedName>
        <fullName evidence="4">Twitching mobility protein</fullName>
    </submittedName>
</protein>
<dbReference type="InterPro" id="IPR050921">
    <property type="entry name" value="T4SS_GSP_E_ATPase"/>
</dbReference>
<dbReference type="Pfam" id="PF00437">
    <property type="entry name" value="T2SSE"/>
    <property type="match status" value="1"/>
</dbReference>
<gene>
    <name evidence="4" type="primary">pilT</name>
    <name evidence="4" type="ORF">PL9214290600</name>
</gene>
<dbReference type="Gene3D" id="3.30.450.90">
    <property type="match status" value="1"/>
</dbReference>
<dbReference type="PROSITE" id="PS00662">
    <property type="entry name" value="T2SP_E"/>
    <property type="match status" value="1"/>
</dbReference>
<comment type="similarity">
    <text evidence="1">Belongs to the GSP E family.</text>
</comment>
<evidence type="ECO:0000313" key="4">
    <source>
        <dbReference type="EMBL" id="CUR31009.1"/>
    </source>
</evidence>
<dbReference type="InterPro" id="IPR006321">
    <property type="entry name" value="PilT/PilU"/>
</dbReference>
<dbReference type="RefSeq" id="WP_072717946.1">
    <property type="nucleotide sequence ID" value="NZ_LN889782.1"/>
</dbReference>
<dbReference type="NCBIfam" id="TIGR01420">
    <property type="entry name" value="pilT_fam"/>
    <property type="match status" value="1"/>
</dbReference>
<evidence type="ECO:0000313" key="5">
    <source>
        <dbReference type="Proteomes" id="UP000184315"/>
    </source>
</evidence>
<dbReference type="SMART" id="SM00382">
    <property type="entry name" value="AAA"/>
    <property type="match status" value="1"/>
</dbReference>
<accession>A0A1J1LHG0</accession>
<dbReference type="PANTHER" id="PTHR30486:SF16">
    <property type="entry name" value="TWITCHING MOTILITY PROTEIN PILT"/>
    <property type="match status" value="1"/>
</dbReference>
<dbReference type="OrthoDB" id="568371at2"/>
<dbReference type="SUPFAM" id="SSF52540">
    <property type="entry name" value="P-loop containing nucleoside triphosphate hydrolases"/>
    <property type="match status" value="1"/>
</dbReference>
<sequence>MPGLMIEDILESLVEQGGSDIHIQAGAPIFFRISGKLTPQPQFGETQSAEEVQVLIYQMLNNMQRKQLEQEWELDCAYGVRGLARFRVNVYRERGCWAACLRALASKIPNADKLGVPQVIRDMTERPRGMVLVTGQTGSGKTTTMAALLDLINRTRSEHILTVEDPIEYVFPNIKSLFHQRQKGEDTKSFANALKAALREDPDIILVGEMRDLETIGLAISAAETGHLVFGTLHTNSAAATVDRMLDVFPPVQQPQIRAQLSGSLVGVCSQNLVPAIGGGRRAAIEIMANTPAMANLIREGKTSQIYSQIQMGAKLGMQTMEMALAKLYNEGQVTWEAAMSKSSKPDELERLIGPAPSAAKGQKAKA</sequence>
<dbReference type="PANTHER" id="PTHR30486">
    <property type="entry name" value="TWITCHING MOTILITY PROTEIN PILT"/>
    <property type="match status" value="1"/>
</dbReference>
<dbReference type="EMBL" id="CZDF01000132">
    <property type="protein sequence ID" value="CUR31009.1"/>
    <property type="molecule type" value="Genomic_DNA"/>
</dbReference>
<dbReference type="InterPro" id="IPR027417">
    <property type="entry name" value="P-loop_NTPase"/>
</dbReference>
<proteinExistence type="inferred from homology"/>
<evidence type="ECO:0000256" key="2">
    <source>
        <dbReference type="SAM" id="MobiDB-lite"/>
    </source>
</evidence>
<dbReference type="Gene3D" id="3.40.50.300">
    <property type="entry name" value="P-loop containing nucleotide triphosphate hydrolases"/>
    <property type="match status" value="1"/>
</dbReference>
<feature type="region of interest" description="Disordered" evidence="2">
    <location>
        <begin position="341"/>
        <end position="367"/>
    </location>
</feature>
<feature type="domain" description="Bacterial type II secretion system protein E" evidence="3">
    <location>
        <begin position="198"/>
        <end position="212"/>
    </location>
</feature>
<dbReference type="GO" id="GO:0005524">
    <property type="term" value="F:ATP binding"/>
    <property type="evidence" value="ECO:0007669"/>
    <property type="project" value="InterPro"/>
</dbReference>
<keyword evidence="5" id="KW-1185">Reference proteome</keyword>
<evidence type="ECO:0000256" key="1">
    <source>
        <dbReference type="ARBA" id="ARBA00006611"/>
    </source>
</evidence>
<dbReference type="CDD" id="cd01131">
    <property type="entry name" value="PilT"/>
    <property type="match status" value="1"/>
</dbReference>
<dbReference type="AlphaFoldDB" id="A0A1J1LHG0"/>
<evidence type="ECO:0000259" key="3">
    <source>
        <dbReference type="PROSITE" id="PS00662"/>
    </source>
</evidence>